<feature type="binding site" evidence="3">
    <location>
        <position position="295"/>
    </location>
    <ligand>
        <name>AMP</name>
        <dbReference type="ChEBI" id="CHEBI:456215"/>
    </ligand>
</feature>
<evidence type="ECO:0000259" key="4">
    <source>
        <dbReference type="SMART" id="SM00941"/>
    </source>
</evidence>
<feature type="domain" description="Pyrimidine nucleoside phosphorylase C-terminal" evidence="4">
    <location>
        <begin position="428"/>
        <end position="495"/>
    </location>
</feature>
<sequence length="508" mass="54986">MSAMLIGYMLLVKVIPYSIGKAVIMNKDDSYELGLIEGDRIRLCKGKSVCVAEVNITSGMVASGEILIPKELADLIGVVDGDEIEIYPVKKPESVIYIRKKMEGYKLSLDEIRSIINDTVSGSLSNIELTAFILSNFVNGMDFDEIEWMTRAMIETGETITFERGIVVDKHSIGGVPGNKTALLLVPIVASSGLLIPKTASRAITSATGTADTFEVLADVNLTVDEIKEITERVGGVIAWSASANLAPADDRLIEIQYNLQISPIPHFITSIMSRKSAVGAKHVVVDIPVGEYAKVTSLDVGKELAHKFSELGRRFGLNVTSVITNARQPVGRAIGPALEAKEALKTLEERKGSSSLIEKSLGLAGILLEMSGKTSNGYEYAKEIFNSGKAYEKLKEIILAQGGEITKADDVPIGDKVYTLKATKEGAVTHVRNDVIVKIARTAGAPKDKGAGVYLHKKRGEVVKVGDPIITIYAEKEWKLDNAIDVALQEKPVEISGMIFETYPSYI</sequence>
<dbReference type="Gene3D" id="1.20.970.50">
    <property type="match status" value="1"/>
</dbReference>
<dbReference type="Gene3D" id="3.40.1030.10">
    <property type="entry name" value="Nucleoside phosphorylase/phosphoribosyltransferase catalytic domain"/>
    <property type="match status" value="1"/>
</dbReference>
<comment type="catalytic activity">
    <reaction evidence="3">
        <text>CMP + phosphate = cytosine + alpha-D-ribose 1,5-bisphosphate</text>
        <dbReference type="Rhea" id="RHEA:36987"/>
        <dbReference type="ChEBI" id="CHEBI:16040"/>
        <dbReference type="ChEBI" id="CHEBI:43474"/>
        <dbReference type="ChEBI" id="CHEBI:60377"/>
        <dbReference type="ChEBI" id="CHEBI:68688"/>
        <dbReference type="EC" id="2.4.2.57"/>
    </reaction>
</comment>
<dbReference type="Pfam" id="PF00591">
    <property type="entry name" value="Glycos_transf_3"/>
    <property type="match status" value="1"/>
</dbReference>
<dbReference type="NCBIfam" id="TIGR02645">
    <property type="entry name" value="ARCH_P_rylase"/>
    <property type="match status" value="1"/>
</dbReference>
<comment type="catalytic activity">
    <reaction evidence="3">
        <text>UMP + phosphate = alpha-D-ribose 1,5-bisphosphate + uracil</text>
        <dbReference type="Rhea" id="RHEA:36991"/>
        <dbReference type="ChEBI" id="CHEBI:17568"/>
        <dbReference type="ChEBI" id="CHEBI:43474"/>
        <dbReference type="ChEBI" id="CHEBI:57865"/>
        <dbReference type="ChEBI" id="CHEBI:68688"/>
        <dbReference type="EC" id="2.4.2.57"/>
    </reaction>
</comment>
<feature type="binding site" evidence="3">
    <location>
        <begin position="201"/>
        <end position="206"/>
    </location>
    <ligand>
        <name>AMP</name>
        <dbReference type="ChEBI" id="CHEBI:456215"/>
    </ligand>
</feature>
<dbReference type="InterPro" id="IPR013466">
    <property type="entry name" value="Thymidine/AMP_Pase"/>
</dbReference>
<dbReference type="InterPro" id="IPR000053">
    <property type="entry name" value="Thymidine/pyrmidine_PPase"/>
</dbReference>
<dbReference type="AlphaFoldDB" id="N0BHE6"/>
<dbReference type="InterPro" id="IPR036566">
    <property type="entry name" value="PYNP-like_C_sf"/>
</dbReference>
<dbReference type="Gene3D" id="3.90.1170.30">
    <property type="entry name" value="Pyrimidine nucleoside phosphorylase-like, C-terminal domain"/>
    <property type="match status" value="1"/>
</dbReference>
<dbReference type="HAMAP" id="MF_02132">
    <property type="entry name" value="AMP_phosphorylase"/>
    <property type="match status" value="1"/>
</dbReference>
<feature type="binding site" evidence="3">
    <location>
        <position position="175"/>
    </location>
    <ligand>
        <name>AMP</name>
        <dbReference type="ChEBI" id="CHEBI:456215"/>
    </ligand>
</feature>
<dbReference type="SUPFAM" id="SSF47648">
    <property type="entry name" value="Nucleoside phosphorylase/phosphoribosyltransferase N-terminal domain"/>
    <property type="match status" value="1"/>
</dbReference>
<dbReference type="Pfam" id="PF07831">
    <property type="entry name" value="PYNP_C"/>
    <property type="match status" value="1"/>
</dbReference>
<dbReference type="GO" id="GO:0005829">
    <property type="term" value="C:cytosol"/>
    <property type="evidence" value="ECO:0007669"/>
    <property type="project" value="TreeGrafter"/>
</dbReference>
<dbReference type="Gene3D" id="2.40.40.20">
    <property type="match status" value="1"/>
</dbReference>
<feature type="binding site" evidence="3">
    <location>
        <position position="210"/>
    </location>
    <ligand>
        <name>AMP</name>
        <dbReference type="ChEBI" id="CHEBI:456215"/>
    </ligand>
</feature>
<protein>
    <recommendedName>
        <fullName evidence="3">AMP phosphorylase</fullName>
        <shortName evidence="3">AMPpase</shortName>
        <ecNumber evidence="3">2.4.2.57</ecNumber>
    </recommendedName>
    <alternativeName>
        <fullName evidence="3">Nucleoside monophosphate phosphorylase</fullName>
        <shortName evidence="3">NMP phosphorylase</shortName>
    </alternativeName>
</protein>
<dbReference type="GO" id="GO:0046125">
    <property type="term" value="P:pyrimidine deoxyribonucleoside metabolic process"/>
    <property type="evidence" value="ECO:0007669"/>
    <property type="project" value="InterPro"/>
</dbReference>
<dbReference type="EC" id="2.4.2.57" evidence="3"/>
<proteinExistence type="inferred from homology"/>
<dbReference type="eggNOG" id="arCOG02013">
    <property type="taxonomic scope" value="Archaea"/>
</dbReference>
<keyword evidence="1 3" id="KW-0328">Glycosyltransferase</keyword>
<keyword evidence="2 3" id="KW-0808">Transferase</keyword>
<organism evidence="5 6">
    <name type="scientific">Archaeoglobus sulfaticallidus PM70-1</name>
    <dbReference type="NCBI Taxonomy" id="387631"/>
    <lineage>
        <taxon>Archaea</taxon>
        <taxon>Methanobacteriati</taxon>
        <taxon>Methanobacteriota</taxon>
        <taxon>Archaeoglobi</taxon>
        <taxon>Archaeoglobales</taxon>
        <taxon>Archaeoglobaceae</taxon>
        <taxon>Archaeoglobus</taxon>
    </lineage>
</organism>
<dbReference type="KEGG" id="ast:Asulf_01771"/>
<dbReference type="NCBIfam" id="NF003338">
    <property type="entry name" value="PRK04350.1"/>
    <property type="match status" value="1"/>
</dbReference>
<evidence type="ECO:0000256" key="1">
    <source>
        <dbReference type="ARBA" id="ARBA00022676"/>
    </source>
</evidence>
<dbReference type="InterPro" id="IPR035902">
    <property type="entry name" value="Nuc_phospho_transferase"/>
</dbReference>
<dbReference type="InterPro" id="IPR036320">
    <property type="entry name" value="Glycosyl_Trfase_fam3_N_dom_sf"/>
</dbReference>
<evidence type="ECO:0000313" key="5">
    <source>
        <dbReference type="EMBL" id="AGK61742.1"/>
    </source>
</evidence>
<dbReference type="InterPro" id="IPR013102">
    <property type="entry name" value="PYNP_C"/>
</dbReference>
<evidence type="ECO:0000313" key="6">
    <source>
        <dbReference type="Proteomes" id="UP000013307"/>
    </source>
</evidence>
<dbReference type="SMR" id="N0BHE6"/>
<dbReference type="GO" id="GO:0006196">
    <property type="term" value="P:AMP catabolic process"/>
    <property type="evidence" value="ECO:0007669"/>
    <property type="project" value="UniProtKB-UniRule"/>
</dbReference>
<accession>N0BHE6</accession>
<dbReference type="STRING" id="387631.Asulf_01771"/>
<comment type="caution">
    <text evidence="3">Lacks conserved residue(s) required for the propagation of feature annotation.</text>
</comment>
<dbReference type="EMBL" id="CP005290">
    <property type="protein sequence ID" value="AGK61742.1"/>
    <property type="molecule type" value="Genomic_DNA"/>
</dbReference>
<dbReference type="InterPro" id="IPR017459">
    <property type="entry name" value="Glycosyl_Trfase_fam3_N_dom"/>
</dbReference>
<dbReference type="SUPFAM" id="SSF52418">
    <property type="entry name" value="Nucleoside phosphorylase/phosphoribosyltransferase catalytic domain"/>
    <property type="match status" value="1"/>
</dbReference>
<dbReference type="SMART" id="SM00941">
    <property type="entry name" value="PYNP_C"/>
    <property type="match status" value="1"/>
</dbReference>
<dbReference type="NCBIfam" id="TIGR03327">
    <property type="entry name" value="AMP_phos"/>
    <property type="match status" value="1"/>
</dbReference>
<dbReference type="GO" id="GO:0004645">
    <property type="term" value="F:1,4-alpha-oligoglucan phosphorylase activity"/>
    <property type="evidence" value="ECO:0007669"/>
    <property type="project" value="InterPro"/>
</dbReference>
<dbReference type="PANTHER" id="PTHR10515">
    <property type="entry name" value="THYMIDINE PHOSPHORYLASE"/>
    <property type="match status" value="1"/>
</dbReference>
<dbReference type="Proteomes" id="UP000013307">
    <property type="component" value="Chromosome"/>
</dbReference>
<evidence type="ECO:0000256" key="2">
    <source>
        <dbReference type="ARBA" id="ARBA00022679"/>
    </source>
</evidence>
<dbReference type="InterPro" id="IPR000312">
    <property type="entry name" value="Glycosyl_Trfase_fam3"/>
</dbReference>
<comment type="function">
    <text evidence="3">Catalyzes the conversion of AMP and phosphate to adenine and ribose 1,5-bisphosphate (R15P). Exhibits phosphorylase activity toward CMP and UMP in addition to AMP. Functions in an archaeal AMP degradation pathway, together with R15P isomerase and RubisCO.</text>
</comment>
<name>N0BHE6_9EURY</name>
<dbReference type="PANTHER" id="PTHR10515:SF0">
    <property type="entry name" value="THYMIDINE PHOSPHORYLASE"/>
    <property type="match status" value="1"/>
</dbReference>
<dbReference type="GO" id="GO:0016208">
    <property type="term" value="F:AMP binding"/>
    <property type="evidence" value="ECO:0007669"/>
    <property type="project" value="UniProtKB-UniRule"/>
</dbReference>
<reference evidence="5 6" key="1">
    <citation type="journal article" date="2013" name="Genome Announc.">
        <title>Complete Genome Sequence of the Thermophilic and Facultatively Chemolithoautotrophic Sulfate Reducer Archaeoglobus sulfaticallidus Strain PM70-1T.</title>
        <authorList>
            <person name="Stokke R."/>
            <person name="Hocking W.P."/>
            <person name="Steinsbu B.O."/>
            <person name="Steen I.H."/>
        </authorList>
    </citation>
    <scope>NUCLEOTIDE SEQUENCE [LARGE SCALE GENOMIC DNA]</scope>
    <source>
        <strain evidence="5">PM70-1</strain>
    </source>
</reference>
<dbReference type="SUPFAM" id="SSF54680">
    <property type="entry name" value="Pyrimidine nucleoside phosphorylase C-terminal domain"/>
    <property type="match status" value="1"/>
</dbReference>
<dbReference type="HOGENOM" id="CLU_025040_6_0_2"/>
<comment type="catalytic activity">
    <reaction evidence="3">
        <text>AMP + phosphate = alpha-D-ribose 1,5-bisphosphate + adenine</text>
        <dbReference type="Rhea" id="RHEA:36975"/>
        <dbReference type="ChEBI" id="CHEBI:16708"/>
        <dbReference type="ChEBI" id="CHEBI:43474"/>
        <dbReference type="ChEBI" id="CHEBI:68688"/>
        <dbReference type="ChEBI" id="CHEBI:456215"/>
        <dbReference type="EC" id="2.4.2.57"/>
    </reaction>
</comment>
<feature type="binding site" evidence="3">
    <location>
        <position position="271"/>
    </location>
    <ligand>
        <name>AMP</name>
        <dbReference type="ChEBI" id="CHEBI:456215"/>
    </ligand>
</feature>
<dbReference type="GO" id="GO:0006206">
    <property type="term" value="P:pyrimidine nucleobase metabolic process"/>
    <property type="evidence" value="ECO:0007669"/>
    <property type="project" value="InterPro"/>
</dbReference>
<keyword evidence="6" id="KW-1185">Reference proteome</keyword>
<dbReference type="GO" id="GO:0016763">
    <property type="term" value="F:pentosyltransferase activity"/>
    <property type="evidence" value="ECO:0007669"/>
    <property type="project" value="UniProtKB-UniRule"/>
</dbReference>
<comment type="similarity">
    <text evidence="3">Belongs to the thymidine/pyrimidine-nucleoside phosphorylase family. Type 2 subfamily.</text>
</comment>
<dbReference type="Pfam" id="PF02885">
    <property type="entry name" value="Glycos_trans_3N"/>
    <property type="match status" value="1"/>
</dbReference>
<dbReference type="InterPro" id="IPR017713">
    <property type="entry name" value="AMP_phosphorylase"/>
</dbReference>
<gene>
    <name evidence="5" type="ORF">Asulf_01771</name>
</gene>
<evidence type="ECO:0000256" key="3">
    <source>
        <dbReference type="HAMAP-Rule" id="MF_02132"/>
    </source>
</evidence>